<name>A0A1H0CWQ4_9BACI</name>
<dbReference type="EMBL" id="FNIL01000002">
    <property type="protein sequence ID" value="SDN62327.1"/>
    <property type="molecule type" value="Genomic_DNA"/>
</dbReference>
<dbReference type="OrthoDB" id="2968418at2"/>
<feature type="domain" description="Scaffold protein Nfu/NifU N-terminal" evidence="1">
    <location>
        <begin position="5"/>
        <end position="86"/>
    </location>
</feature>
<dbReference type="RefSeq" id="WP_090841561.1">
    <property type="nucleotide sequence ID" value="NZ_FNIL01000002.1"/>
</dbReference>
<dbReference type="InterPro" id="IPR014824">
    <property type="entry name" value="Nfu/NifU_N"/>
</dbReference>
<protein>
    <submittedName>
        <fullName evidence="2">Scaffold protein Nfu/NifU N terminal</fullName>
    </submittedName>
</protein>
<dbReference type="InterPro" id="IPR036498">
    <property type="entry name" value="Nfu/NifU_N_sf"/>
</dbReference>
<evidence type="ECO:0000259" key="1">
    <source>
        <dbReference type="SMART" id="SM00932"/>
    </source>
</evidence>
<gene>
    <name evidence="2" type="ORF">SAMN04488053_102259</name>
</gene>
<dbReference type="Gene3D" id="3.30.1370.70">
    <property type="entry name" value="Scaffold protein Nfu/NifU, N-terminal domain"/>
    <property type="match status" value="1"/>
</dbReference>
<dbReference type="AlphaFoldDB" id="A0A1H0CWQ4"/>
<dbReference type="Pfam" id="PF08712">
    <property type="entry name" value="Nfu_N"/>
    <property type="match status" value="1"/>
</dbReference>
<evidence type="ECO:0000313" key="2">
    <source>
        <dbReference type="EMBL" id="SDN62327.1"/>
    </source>
</evidence>
<proteinExistence type="predicted"/>
<dbReference type="Proteomes" id="UP000198778">
    <property type="component" value="Unassembled WGS sequence"/>
</dbReference>
<evidence type="ECO:0000313" key="3">
    <source>
        <dbReference type="Proteomes" id="UP000198778"/>
    </source>
</evidence>
<reference evidence="3" key="1">
    <citation type="submission" date="2016-10" db="EMBL/GenBank/DDBJ databases">
        <authorList>
            <person name="Varghese N."/>
            <person name="Submissions S."/>
        </authorList>
    </citation>
    <scope>NUCLEOTIDE SEQUENCE [LARGE SCALE GENOMIC DNA]</scope>
    <source>
        <strain evidence="3">CGMCC 1.10369</strain>
    </source>
</reference>
<accession>A0A1H0CWQ4</accession>
<organism evidence="2 3">
    <name type="scientific">Alkalicoccus daliensis</name>
    <dbReference type="NCBI Taxonomy" id="745820"/>
    <lineage>
        <taxon>Bacteria</taxon>
        <taxon>Bacillati</taxon>
        <taxon>Bacillota</taxon>
        <taxon>Bacilli</taxon>
        <taxon>Bacillales</taxon>
        <taxon>Bacillaceae</taxon>
        <taxon>Alkalicoccus</taxon>
    </lineage>
</organism>
<keyword evidence="3" id="KW-1185">Reference proteome</keyword>
<dbReference type="SMART" id="SM00932">
    <property type="entry name" value="Nfu_N"/>
    <property type="match status" value="1"/>
</dbReference>
<dbReference type="STRING" id="745820.SAMN04488053_102259"/>
<dbReference type="SUPFAM" id="SSF110836">
    <property type="entry name" value="Hypothetical protein SAV1430"/>
    <property type="match status" value="1"/>
</dbReference>
<sequence length="89" mass="9864">MAIQVRGEATPNPNAMKFTANQVLFEGSGSASFKKTDDTDHPLAKELLALEGVDNIFGFQDFVTVNKEPGAEWDDLLPQVQETFEKVYD</sequence>